<organism evidence="1 2">
    <name type="scientific">Nephila pilipes</name>
    <name type="common">Giant wood spider</name>
    <name type="synonym">Nephila maculata</name>
    <dbReference type="NCBI Taxonomy" id="299642"/>
    <lineage>
        <taxon>Eukaryota</taxon>
        <taxon>Metazoa</taxon>
        <taxon>Ecdysozoa</taxon>
        <taxon>Arthropoda</taxon>
        <taxon>Chelicerata</taxon>
        <taxon>Arachnida</taxon>
        <taxon>Araneae</taxon>
        <taxon>Araneomorphae</taxon>
        <taxon>Entelegynae</taxon>
        <taxon>Araneoidea</taxon>
        <taxon>Nephilidae</taxon>
        <taxon>Nephila</taxon>
    </lineage>
</organism>
<dbReference type="OrthoDB" id="10367295at2759"/>
<dbReference type="EMBL" id="BMAW01096826">
    <property type="protein sequence ID" value="GFS76622.1"/>
    <property type="molecule type" value="Genomic_DNA"/>
</dbReference>
<sequence length="305" mass="36063">MEVTSSNDANDLDLEMCPEVSHVNDIQKEIYVPKQNIQLFDFKSRKAVSLEKLEDVDYRYSCIVRYSLLQSVMASDFPQRLRSPFDALVNNQLFRVSEVINMIDVFFYKDFDKIRFLGASEVECAEFYLSRCVMLCGEPKLFNFMFLASFVTHIFLDSVCVVKCFRKLYLCEFIFDVLYRRTFWKFFDDEGFRELMSFCDDFKNCFATESSLSELENTTFGVEWINRVKNVNNTVGDSFSLNESEIELFRKSYSIENNRDYKSALSQVIEKDEYFSLKKSENDILVCAFCDSKCYNYMDYMNHFI</sequence>
<keyword evidence="2" id="KW-1185">Reference proteome</keyword>
<evidence type="ECO:0000313" key="1">
    <source>
        <dbReference type="EMBL" id="GFS76622.1"/>
    </source>
</evidence>
<dbReference type="Proteomes" id="UP000887013">
    <property type="component" value="Unassembled WGS sequence"/>
</dbReference>
<gene>
    <name evidence="1" type="ORF">NPIL_80681</name>
</gene>
<reference evidence="1" key="1">
    <citation type="submission" date="2020-08" db="EMBL/GenBank/DDBJ databases">
        <title>Multicomponent nature underlies the extraordinary mechanical properties of spider dragline silk.</title>
        <authorList>
            <person name="Kono N."/>
            <person name="Nakamura H."/>
            <person name="Mori M."/>
            <person name="Yoshida Y."/>
            <person name="Ohtoshi R."/>
            <person name="Malay A.D."/>
            <person name="Moran D.A.P."/>
            <person name="Tomita M."/>
            <person name="Numata K."/>
            <person name="Arakawa K."/>
        </authorList>
    </citation>
    <scope>NUCLEOTIDE SEQUENCE</scope>
</reference>
<protein>
    <submittedName>
        <fullName evidence="1">Uncharacterized protein</fullName>
    </submittedName>
</protein>
<name>A0A8X6T692_NEPPI</name>
<comment type="caution">
    <text evidence="1">The sequence shown here is derived from an EMBL/GenBank/DDBJ whole genome shotgun (WGS) entry which is preliminary data.</text>
</comment>
<dbReference type="AlphaFoldDB" id="A0A8X6T692"/>
<proteinExistence type="predicted"/>
<accession>A0A8X6T692</accession>
<evidence type="ECO:0000313" key="2">
    <source>
        <dbReference type="Proteomes" id="UP000887013"/>
    </source>
</evidence>